<sequence length="229" mass="24433">MLVVADLADVVYSCGKVFNGLSVGRFDTESFLCSGRADKAVSRADLALLEDLRDSAQFVIDHAGHEIDAEFVRAVNATIIRSGALHPGQLRTQEQAIGVTTPFGRHTPAALTASGLQALLDDAPRSGDVRENALDLFVDLAQAQVFEDGNKRTAALVANSVLIGAGAGVLLTIPVDDNDPGLSETFNVLLARAYIFGEGDGVKAMLRSRGFTRIPHHKYGNKEIRKSFG</sequence>
<dbReference type="InterPro" id="IPR036597">
    <property type="entry name" value="Fido-like_dom_sf"/>
</dbReference>
<dbReference type="AlphaFoldDB" id="A0A179VFE1"/>
<dbReference type="Pfam" id="PF02661">
    <property type="entry name" value="Fic"/>
    <property type="match status" value="1"/>
</dbReference>
<evidence type="ECO:0000259" key="1">
    <source>
        <dbReference type="PROSITE" id="PS51459"/>
    </source>
</evidence>
<gene>
    <name evidence="2" type="ORF">AWB85_19500</name>
</gene>
<evidence type="ECO:0000313" key="2">
    <source>
        <dbReference type="EMBL" id="OAT69733.1"/>
    </source>
</evidence>
<reference evidence="2 3" key="1">
    <citation type="submission" date="2016-01" db="EMBL/GenBank/DDBJ databases">
        <title>Mycobacterium immunogenum strain CD11_6 genome sequencing and assembly.</title>
        <authorList>
            <person name="Kaur G."/>
            <person name="Nair G.R."/>
            <person name="Mayilraj S."/>
        </authorList>
    </citation>
    <scope>NUCLEOTIDE SEQUENCE [LARGE SCALE GENOMIC DNA]</scope>
    <source>
        <strain evidence="2 3">CD11-6</strain>
    </source>
</reference>
<dbReference type="Proteomes" id="UP000186919">
    <property type="component" value="Unassembled WGS sequence"/>
</dbReference>
<name>A0A179VFE1_9MYCO</name>
<dbReference type="PROSITE" id="PS51459">
    <property type="entry name" value="FIDO"/>
    <property type="match status" value="1"/>
</dbReference>
<dbReference type="SUPFAM" id="SSF140931">
    <property type="entry name" value="Fic-like"/>
    <property type="match status" value="1"/>
</dbReference>
<protein>
    <submittedName>
        <fullName evidence="2">Cell filamentation protein Fic</fullName>
    </submittedName>
</protein>
<comment type="caution">
    <text evidence="2">The sequence shown here is derived from an EMBL/GenBank/DDBJ whole genome shotgun (WGS) entry which is preliminary data.</text>
</comment>
<organism evidence="2 3">
    <name type="scientific">Mycobacteroides immunogenum</name>
    <dbReference type="NCBI Taxonomy" id="83262"/>
    <lineage>
        <taxon>Bacteria</taxon>
        <taxon>Bacillati</taxon>
        <taxon>Actinomycetota</taxon>
        <taxon>Actinomycetes</taxon>
        <taxon>Mycobacteriales</taxon>
        <taxon>Mycobacteriaceae</taxon>
        <taxon>Mycobacteroides</taxon>
    </lineage>
</organism>
<evidence type="ECO:0000313" key="3">
    <source>
        <dbReference type="Proteomes" id="UP000186919"/>
    </source>
</evidence>
<dbReference type="EMBL" id="LQYE01000003">
    <property type="protein sequence ID" value="OAT69733.1"/>
    <property type="molecule type" value="Genomic_DNA"/>
</dbReference>
<dbReference type="InterPro" id="IPR003812">
    <property type="entry name" value="Fido"/>
</dbReference>
<accession>A0A179VFE1</accession>
<feature type="domain" description="Fido" evidence="1">
    <location>
        <begin position="67"/>
        <end position="208"/>
    </location>
</feature>
<proteinExistence type="predicted"/>
<dbReference type="Gene3D" id="1.10.3290.10">
    <property type="entry name" value="Fido-like domain"/>
    <property type="match status" value="1"/>
</dbReference>